<evidence type="ECO:0000259" key="21">
    <source>
        <dbReference type="PROSITE" id="PS50041"/>
    </source>
</evidence>
<dbReference type="Pfam" id="PF25444">
    <property type="entry name" value="THBD"/>
    <property type="match status" value="1"/>
</dbReference>
<keyword evidence="10 18" id="KW-1133">Transmembrane helix</keyword>
<feature type="transmembrane region" description="Helical" evidence="18">
    <location>
        <begin position="497"/>
        <end position="520"/>
    </location>
</feature>
<dbReference type="PANTHER" id="PTHR14789">
    <property type="entry name" value="CHONDROLECTIN VARIANT CHODLFDELTAE"/>
    <property type="match status" value="1"/>
</dbReference>
<evidence type="ECO:0000256" key="1">
    <source>
        <dbReference type="ARBA" id="ARBA00004479"/>
    </source>
</evidence>
<keyword evidence="7" id="KW-0430">Lectin</keyword>
<dbReference type="PANTHER" id="PTHR14789:SF9">
    <property type="entry name" value="THROMBOMODULIN"/>
    <property type="match status" value="1"/>
</dbReference>
<dbReference type="SMART" id="SM00181">
    <property type="entry name" value="EGF"/>
    <property type="match status" value="6"/>
</dbReference>
<dbReference type="AlphaFoldDB" id="A0AA88SZB3"/>
<comment type="caution">
    <text evidence="22">The sequence shown here is derived from an EMBL/GenBank/DDBJ whole genome shotgun (WGS) entry which is preliminary data.</text>
</comment>
<dbReference type="FunFam" id="2.10.25.10:FF:000406">
    <property type="entry name" value="CD248 molecule"/>
    <property type="match status" value="1"/>
</dbReference>
<feature type="compositionally biased region" description="Pro residues" evidence="17">
    <location>
        <begin position="479"/>
        <end position="489"/>
    </location>
</feature>
<evidence type="ECO:0000256" key="8">
    <source>
        <dbReference type="ARBA" id="ARBA00022737"/>
    </source>
</evidence>
<dbReference type="InterPro" id="IPR000742">
    <property type="entry name" value="EGF"/>
</dbReference>
<dbReference type="InterPro" id="IPR000152">
    <property type="entry name" value="EGF-type_Asp/Asn_hydroxyl_site"/>
</dbReference>
<sequence length="543" mass="58088">MKDISGLCVVLLLSLTGRTGGVKPNSGYCIGNECFSVFQDPSDFPTAQTQCSGEGGHLMTVRSTVSHDSLSILLGTVAGRFWIGLHRPTGCPDADAALRGFQWVTKDNVSDFFNWAPTFDGRCSSPRCVSVSKANDFKWTQEPCDDPAAGFLCEHSFSDPCGGLHVAQAESVTYMTPMGFGGEDVLSLPPGSTAVVKPSGAKYICDSGQWRQGPWSCEIHQGGCEYKCVVNSKQVPSCSCPPGQTVNPLNKVTCEAAIDDPCEALRCQHGCQPDGESHACVCDLGFTLAGDARSCEDLNECTDKRQCPGDNFMCVNTVGSFRCVCKDGFHMSGRRCVDEDECISAPCEHTCTNTPGGYKCSCALGYKVDPMSPNNCVLHCGQEECLAECDPNDDSQCYCPGGYISEERDDRTFCVDIDECESNFCHQLCENTFGSYVCSCSPGHTLVNGYKCEKWDNFTSTAADISTRPTSTTTTTTPGPGPGPRPTPRPSGVSTGALVGIIVSTALFIVLVVFLIYCLLSHRGTKGAMGEAHGLEHVAMDTS</sequence>
<dbReference type="PROSITE" id="PS50026">
    <property type="entry name" value="EGF_3"/>
    <property type="match status" value="3"/>
</dbReference>
<dbReference type="GO" id="GO:0004888">
    <property type="term" value="F:transmembrane signaling receptor activity"/>
    <property type="evidence" value="ECO:0007669"/>
    <property type="project" value="InterPro"/>
</dbReference>
<evidence type="ECO:0000256" key="3">
    <source>
        <dbReference type="ARBA" id="ARBA00022536"/>
    </source>
</evidence>
<dbReference type="PROSITE" id="PS01186">
    <property type="entry name" value="EGF_2"/>
    <property type="match status" value="2"/>
</dbReference>
<evidence type="ECO:0000256" key="14">
    <source>
        <dbReference type="ARBA" id="ARBA00045242"/>
    </source>
</evidence>
<keyword evidence="11 18" id="KW-0472">Membrane</keyword>
<evidence type="ECO:0000256" key="12">
    <source>
        <dbReference type="ARBA" id="ARBA00023157"/>
    </source>
</evidence>
<dbReference type="Gene3D" id="3.10.100.10">
    <property type="entry name" value="Mannose-Binding Protein A, subunit A"/>
    <property type="match status" value="1"/>
</dbReference>
<dbReference type="PIRSF" id="PIRSF001775">
    <property type="entry name" value="CD93/CD141"/>
    <property type="match status" value="1"/>
</dbReference>
<dbReference type="GO" id="GO:0005509">
    <property type="term" value="F:calcium ion binding"/>
    <property type="evidence" value="ECO:0007669"/>
    <property type="project" value="InterPro"/>
</dbReference>
<dbReference type="PRINTS" id="PR00907">
    <property type="entry name" value="THRMBOMODULN"/>
</dbReference>
<dbReference type="InterPro" id="IPR015149">
    <property type="entry name" value="Tme5_EGF-like"/>
</dbReference>
<keyword evidence="8" id="KW-0677">Repeat</keyword>
<dbReference type="EMBL" id="JAUPFM010000003">
    <property type="protein sequence ID" value="KAK2856554.1"/>
    <property type="molecule type" value="Genomic_DNA"/>
</dbReference>
<dbReference type="PROSITE" id="PS01187">
    <property type="entry name" value="EGF_CA"/>
    <property type="match status" value="2"/>
</dbReference>
<dbReference type="SUPFAM" id="SSF56436">
    <property type="entry name" value="C-type lectin-like"/>
    <property type="match status" value="1"/>
</dbReference>
<reference evidence="22" key="1">
    <citation type="submission" date="2023-07" db="EMBL/GenBank/DDBJ databases">
        <title>Chromosome-level Genome Assembly of Striped Snakehead (Channa striata).</title>
        <authorList>
            <person name="Liu H."/>
        </authorList>
    </citation>
    <scope>NUCLEOTIDE SEQUENCE</scope>
    <source>
        <strain evidence="22">Gz</strain>
        <tissue evidence="22">Muscle</tissue>
    </source>
</reference>
<feature type="domain" description="EGF-like" evidence="20">
    <location>
        <begin position="416"/>
        <end position="453"/>
    </location>
</feature>
<dbReference type="Gene3D" id="2.10.25.10">
    <property type="entry name" value="Laminin"/>
    <property type="match status" value="6"/>
</dbReference>
<evidence type="ECO:0000256" key="13">
    <source>
        <dbReference type="ARBA" id="ARBA00023180"/>
    </source>
</evidence>
<evidence type="ECO:0000256" key="19">
    <source>
        <dbReference type="SAM" id="SignalP"/>
    </source>
</evidence>
<dbReference type="InterPro" id="IPR016186">
    <property type="entry name" value="C-type_lectin-like/link_sf"/>
</dbReference>
<dbReference type="Pfam" id="PF07645">
    <property type="entry name" value="EGF_CA"/>
    <property type="match status" value="3"/>
</dbReference>
<feature type="chain" id="PRO_5041675252" description="Thrombomodulin" evidence="19">
    <location>
        <begin position="22"/>
        <end position="543"/>
    </location>
</feature>
<protein>
    <recommendedName>
        <fullName evidence="2">Thrombomodulin</fullName>
    </recommendedName>
</protein>
<feature type="region of interest" description="Disordered" evidence="17">
    <location>
        <begin position="463"/>
        <end position="491"/>
    </location>
</feature>
<feature type="compositionally biased region" description="Low complexity" evidence="17">
    <location>
        <begin position="466"/>
        <end position="478"/>
    </location>
</feature>
<keyword evidence="13" id="KW-0325">Glycoprotein</keyword>
<evidence type="ECO:0000256" key="17">
    <source>
        <dbReference type="SAM" id="MobiDB-lite"/>
    </source>
</evidence>
<comment type="subcellular location">
    <subcellularLocation>
        <location evidence="1">Membrane</location>
        <topology evidence="1">Single-pass type I membrane protein</topology>
    </subcellularLocation>
</comment>
<dbReference type="PROSITE" id="PS00010">
    <property type="entry name" value="ASX_HYDROXYL"/>
    <property type="match status" value="3"/>
</dbReference>
<dbReference type="GO" id="GO:0030246">
    <property type="term" value="F:carbohydrate binding"/>
    <property type="evidence" value="ECO:0007669"/>
    <property type="project" value="UniProtKB-KW"/>
</dbReference>
<evidence type="ECO:0000256" key="6">
    <source>
        <dbReference type="ARBA" id="ARBA00022729"/>
    </source>
</evidence>
<evidence type="ECO:0000313" key="23">
    <source>
        <dbReference type="Proteomes" id="UP001187415"/>
    </source>
</evidence>
<comment type="function">
    <text evidence="14">Endothelial cell receptor that plays a critical role in regulating several physiological processes including hemostasis, coagulation, fibrinolysis, inflammation, and angiogenesis. Acts as a cofactor for thrombin activation of protein C/PROC on the surface of vascular endothelial cells leading to initiation of the activated protein C anticoagulant pathway. Also accelerates the activation of the plasma carboxypeptidase B2/CPB2, which catalyzes removal of C-terminal basic amino acids from its substrates including kinins or anaphylatoxins leading to fibrinolysis inhibition. Plays critical protective roles in changing the cleavage specificity of protease-activated receptor 1/PAR1, inhibiting endothelial cell permeability and inflammation. Suppresses inflammation distinctly from its anticoagulant cofactor activity by sequestering HMGB1 thereby preventing it from engaging cellular receptors such as RAGE and contributing to the inflammatory response.</text>
</comment>
<dbReference type="Pfam" id="PF09064">
    <property type="entry name" value="EGF_Tme5"/>
    <property type="match status" value="1"/>
</dbReference>
<feature type="domain" description="EGF-like" evidence="20">
    <location>
        <begin position="338"/>
        <end position="377"/>
    </location>
</feature>
<accession>A0AA88SZB3</accession>
<dbReference type="PROSITE" id="PS50041">
    <property type="entry name" value="C_TYPE_LECTIN_2"/>
    <property type="match status" value="1"/>
</dbReference>
<evidence type="ECO:0000256" key="18">
    <source>
        <dbReference type="SAM" id="Phobius"/>
    </source>
</evidence>
<dbReference type="InterPro" id="IPR049883">
    <property type="entry name" value="NOTCH1_EGF-like"/>
</dbReference>
<dbReference type="InterPro" id="IPR018097">
    <property type="entry name" value="EGF_Ca-bd_CS"/>
</dbReference>
<evidence type="ECO:0000256" key="11">
    <source>
        <dbReference type="ARBA" id="ARBA00023136"/>
    </source>
</evidence>
<evidence type="ECO:0000256" key="15">
    <source>
        <dbReference type="ARBA" id="ARBA00046453"/>
    </source>
</evidence>
<dbReference type="InterPro" id="IPR001304">
    <property type="entry name" value="C-type_lectin-like"/>
</dbReference>
<keyword evidence="23" id="KW-1185">Reference proteome</keyword>
<organism evidence="22 23">
    <name type="scientific">Channa striata</name>
    <name type="common">Snakehead murrel</name>
    <name type="synonym">Ophicephalus striatus</name>
    <dbReference type="NCBI Taxonomy" id="64152"/>
    <lineage>
        <taxon>Eukaryota</taxon>
        <taxon>Metazoa</taxon>
        <taxon>Chordata</taxon>
        <taxon>Craniata</taxon>
        <taxon>Vertebrata</taxon>
        <taxon>Euteleostomi</taxon>
        <taxon>Actinopterygii</taxon>
        <taxon>Neopterygii</taxon>
        <taxon>Teleostei</taxon>
        <taxon>Neoteleostei</taxon>
        <taxon>Acanthomorphata</taxon>
        <taxon>Anabantaria</taxon>
        <taxon>Anabantiformes</taxon>
        <taxon>Channoidei</taxon>
        <taxon>Channidae</taxon>
        <taxon>Channa</taxon>
    </lineage>
</organism>
<dbReference type="InterPro" id="IPR016187">
    <property type="entry name" value="CTDL_fold"/>
</dbReference>
<evidence type="ECO:0000256" key="4">
    <source>
        <dbReference type="ARBA" id="ARBA00022553"/>
    </source>
</evidence>
<evidence type="ECO:0000256" key="10">
    <source>
        <dbReference type="ARBA" id="ARBA00022989"/>
    </source>
</evidence>
<evidence type="ECO:0000256" key="16">
    <source>
        <dbReference type="PROSITE-ProRule" id="PRU00076"/>
    </source>
</evidence>
<dbReference type="FunFam" id="2.10.25.10:FF:000038">
    <property type="entry name" value="Fibrillin 2"/>
    <property type="match status" value="1"/>
</dbReference>
<dbReference type="SMART" id="SM00179">
    <property type="entry name" value="EGF_CA"/>
    <property type="match status" value="4"/>
</dbReference>
<dbReference type="CDD" id="cd00054">
    <property type="entry name" value="EGF_CA"/>
    <property type="match status" value="2"/>
</dbReference>
<name>A0AA88SZB3_CHASR</name>
<dbReference type="InterPro" id="IPR051505">
    <property type="entry name" value="C-type_lectin_domain"/>
</dbReference>
<feature type="domain" description="C-type lectin" evidence="21">
    <location>
        <begin position="30"/>
        <end position="145"/>
    </location>
</feature>
<keyword evidence="4" id="KW-0597">Phosphoprotein</keyword>
<keyword evidence="6 19" id="KW-0732">Signal</keyword>
<gene>
    <name evidence="22" type="ORF">Q5P01_005289</name>
</gene>
<keyword evidence="12" id="KW-1015">Disulfide bond</keyword>
<keyword evidence="9" id="KW-0654">Proteoglycan</keyword>
<feature type="signal peptide" evidence="19">
    <location>
        <begin position="1"/>
        <end position="21"/>
    </location>
</feature>
<feature type="domain" description="EGF-like" evidence="20">
    <location>
        <begin position="297"/>
        <end position="337"/>
    </location>
</feature>
<dbReference type="GO" id="GO:0016020">
    <property type="term" value="C:membrane"/>
    <property type="evidence" value="ECO:0007669"/>
    <property type="project" value="UniProtKB-SubCell"/>
</dbReference>
<dbReference type="InterPro" id="IPR009030">
    <property type="entry name" value="Growth_fac_rcpt_cys_sf"/>
</dbReference>
<evidence type="ECO:0000256" key="7">
    <source>
        <dbReference type="ARBA" id="ARBA00022734"/>
    </source>
</evidence>
<dbReference type="SMART" id="SM00034">
    <property type="entry name" value="CLECT"/>
    <property type="match status" value="1"/>
</dbReference>
<keyword evidence="5 18" id="KW-0812">Transmembrane</keyword>
<dbReference type="InterPro" id="IPR001881">
    <property type="entry name" value="EGF-like_Ca-bd_dom"/>
</dbReference>
<dbReference type="GO" id="GO:0030855">
    <property type="term" value="P:epithelial cell differentiation"/>
    <property type="evidence" value="ECO:0007669"/>
    <property type="project" value="UniProtKB-ARBA"/>
</dbReference>
<evidence type="ECO:0000256" key="2">
    <source>
        <dbReference type="ARBA" id="ARBA00019822"/>
    </source>
</evidence>
<evidence type="ECO:0000313" key="22">
    <source>
        <dbReference type="EMBL" id="KAK2856554.1"/>
    </source>
</evidence>
<dbReference type="InterPro" id="IPR057350">
    <property type="entry name" value="THBD"/>
</dbReference>
<dbReference type="SUPFAM" id="SSF57184">
    <property type="entry name" value="Growth factor receptor domain"/>
    <property type="match status" value="2"/>
</dbReference>
<comment type="subunit">
    <text evidence="15">Interacts with ITGAL, ITGAM and ITGB2. Interacts with thrombin/F2; this interaction switches the specificity of thrombin from a procoagulant to an anticoagulant and antifibrinolytic protease. Interacts with ANGP1 and ANGP2; these interactions significantly inhibit the generation of activated PC and TAFIa/CPB2 by the thrombin/thrombomodulin complex. Interacts with PF4; this interaction enhances generation of activated protein C. Interacts with HMGB1; this interaction inhibits HMGB1 inflammatory activity.</text>
</comment>
<keyword evidence="3 16" id="KW-0245">EGF-like domain</keyword>
<evidence type="ECO:0000256" key="5">
    <source>
        <dbReference type="ARBA" id="ARBA00022692"/>
    </source>
</evidence>
<evidence type="ECO:0000256" key="9">
    <source>
        <dbReference type="ARBA" id="ARBA00022974"/>
    </source>
</evidence>
<comment type="caution">
    <text evidence="16">Lacks conserved residue(s) required for the propagation of feature annotation.</text>
</comment>
<evidence type="ECO:0000259" key="20">
    <source>
        <dbReference type="PROSITE" id="PS50026"/>
    </source>
</evidence>
<dbReference type="Pfam" id="PF00059">
    <property type="entry name" value="Lectin_C"/>
    <property type="match status" value="1"/>
</dbReference>
<proteinExistence type="predicted"/>
<dbReference type="Proteomes" id="UP001187415">
    <property type="component" value="Unassembled WGS sequence"/>
</dbReference>